<evidence type="ECO:0000256" key="4">
    <source>
        <dbReference type="ARBA" id="ARBA00022547"/>
    </source>
</evidence>
<dbReference type="GO" id="GO:0015078">
    <property type="term" value="F:proton transmembrane transporter activity"/>
    <property type="evidence" value="ECO:0007669"/>
    <property type="project" value="InterPro"/>
</dbReference>
<keyword evidence="8 10" id="KW-0472">Membrane</keyword>
<name>A0A2A2LNX9_9BILA</name>
<dbReference type="STRING" id="2018661.A0A2A2LNX9"/>
<dbReference type="OrthoDB" id="437at2759"/>
<proteinExistence type="inferred from homology"/>
<evidence type="ECO:0000256" key="10">
    <source>
        <dbReference type="SAM" id="Phobius"/>
    </source>
</evidence>
<dbReference type="Pfam" id="PF04718">
    <property type="entry name" value="ATP-synt_G"/>
    <property type="match status" value="1"/>
</dbReference>
<organism evidence="12 13">
    <name type="scientific">Diploscapter pachys</name>
    <dbReference type="NCBI Taxonomy" id="2018661"/>
    <lineage>
        <taxon>Eukaryota</taxon>
        <taxon>Metazoa</taxon>
        <taxon>Ecdysozoa</taxon>
        <taxon>Nematoda</taxon>
        <taxon>Chromadorea</taxon>
        <taxon>Rhabditida</taxon>
        <taxon>Rhabditina</taxon>
        <taxon>Rhabditomorpha</taxon>
        <taxon>Rhabditoidea</taxon>
        <taxon>Rhabditidae</taxon>
        <taxon>Diploscapter</taxon>
    </lineage>
</organism>
<reference evidence="12 13" key="1">
    <citation type="journal article" date="2017" name="Curr. Biol.">
        <title>Genome architecture and evolution of a unichromosomal asexual nematode.</title>
        <authorList>
            <person name="Fradin H."/>
            <person name="Zegar C."/>
            <person name="Gutwein M."/>
            <person name="Lucas J."/>
            <person name="Kovtun M."/>
            <person name="Corcoran D."/>
            <person name="Baugh L.R."/>
            <person name="Kiontke K."/>
            <person name="Gunsalus K."/>
            <person name="Fitch D.H."/>
            <person name="Piano F."/>
        </authorList>
    </citation>
    <scope>NUCLEOTIDE SEQUENCE [LARGE SCALE GENOMIC DNA]</scope>
    <source>
        <strain evidence="12">PF1309</strain>
    </source>
</reference>
<feature type="chain" id="PRO_5012629743" description="ATP synthase subunit" evidence="11">
    <location>
        <begin position="24"/>
        <end position="180"/>
    </location>
</feature>
<evidence type="ECO:0000256" key="5">
    <source>
        <dbReference type="ARBA" id="ARBA00022781"/>
    </source>
</evidence>
<keyword evidence="4" id="KW-0138">CF(0)</keyword>
<dbReference type="AlphaFoldDB" id="A0A2A2LNX9"/>
<accession>A0A2A2LNX9</accession>
<protein>
    <recommendedName>
        <fullName evidence="14">ATP synthase subunit</fullName>
    </recommendedName>
</protein>
<evidence type="ECO:0000256" key="11">
    <source>
        <dbReference type="SAM" id="SignalP"/>
    </source>
</evidence>
<dbReference type="InterPro" id="IPR006808">
    <property type="entry name" value="ATP_synth_F0_gsu_mt"/>
</dbReference>
<evidence type="ECO:0000313" key="13">
    <source>
        <dbReference type="Proteomes" id="UP000218231"/>
    </source>
</evidence>
<evidence type="ECO:0000256" key="9">
    <source>
        <dbReference type="ARBA" id="ARBA00023310"/>
    </source>
</evidence>
<evidence type="ECO:0000256" key="7">
    <source>
        <dbReference type="ARBA" id="ARBA00023128"/>
    </source>
</evidence>
<keyword evidence="6" id="KW-0406">Ion transport</keyword>
<gene>
    <name evidence="12" type="ORF">WR25_03709</name>
</gene>
<evidence type="ECO:0000256" key="2">
    <source>
        <dbReference type="ARBA" id="ARBA00005699"/>
    </source>
</evidence>
<evidence type="ECO:0000256" key="3">
    <source>
        <dbReference type="ARBA" id="ARBA00022448"/>
    </source>
</evidence>
<evidence type="ECO:0000256" key="6">
    <source>
        <dbReference type="ARBA" id="ARBA00023065"/>
    </source>
</evidence>
<dbReference type="PANTHER" id="PTHR12386">
    <property type="entry name" value="ATP SYNTHASE SUBUNIT"/>
    <property type="match status" value="1"/>
</dbReference>
<keyword evidence="11" id="KW-0732">Signal</keyword>
<comment type="caution">
    <text evidence="12">The sequence shown here is derived from an EMBL/GenBank/DDBJ whole genome shotgun (WGS) entry which is preliminary data.</text>
</comment>
<dbReference type="GO" id="GO:0031966">
    <property type="term" value="C:mitochondrial membrane"/>
    <property type="evidence" value="ECO:0007669"/>
    <property type="project" value="UniProtKB-SubCell"/>
</dbReference>
<feature type="transmembrane region" description="Helical" evidence="10">
    <location>
        <begin position="124"/>
        <end position="140"/>
    </location>
</feature>
<evidence type="ECO:0000256" key="1">
    <source>
        <dbReference type="ARBA" id="ARBA00004325"/>
    </source>
</evidence>
<dbReference type="GO" id="GO:0015986">
    <property type="term" value="P:proton motive force-driven ATP synthesis"/>
    <property type="evidence" value="ECO:0007669"/>
    <property type="project" value="InterPro"/>
</dbReference>
<dbReference type="Proteomes" id="UP000218231">
    <property type="component" value="Unassembled WGS sequence"/>
</dbReference>
<evidence type="ECO:0000256" key="8">
    <source>
        <dbReference type="ARBA" id="ARBA00023136"/>
    </source>
</evidence>
<keyword evidence="10" id="KW-0812">Transmembrane</keyword>
<keyword evidence="10" id="KW-1133">Transmembrane helix</keyword>
<feature type="signal peptide" evidence="11">
    <location>
        <begin position="1"/>
        <end position="23"/>
    </location>
</feature>
<comment type="similarity">
    <text evidence="2">Belongs to the ATPase g subunit family.</text>
</comment>
<keyword evidence="7" id="KW-0496">Mitochondrion</keyword>
<sequence length="180" mass="20836">MKNLCRFVWNKLFLNILHHLTSSDSIVLHLSAFFMPRYFTRQIPGLNMATRKMNMFEKIANMVGVLYRHQANQFPRRYAILKAVFKHELAPPTGADLPKIKADWMAVEKFVQSGQYKQLSVKEALVYTAVGLEIIFWFFVGEMIGRRYFVGYLVPADYVSKDTHKKAAEEAAKPDTKHGF</sequence>
<evidence type="ECO:0008006" key="14">
    <source>
        <dbReference type="Google" id="ProtNLM"/>
    </source>
</evidence>
<keyword evidence="9" id="KW-0066">ATP synthesis</keyword>
<dbReference type="EMBL" id="LIAE01006538">
    <property type="protein sequence ID" value="PAV87932.1"/>
    <property type="molecule type" value="Genomic_DNA"/>
</dbReference>
<evidence type="ECO:0000313" key="12">
    <source>
        <dbReference type="EMBL" id="PAV87932.1"/>
    </source>
</evidence>
<dbReference type="GO" id="GO:0045259">
    <property type="term" value="C:proton-transporting ATP synthase complex"/>
    <property type="evidence" value="ECO:0007669"/>
    <property type="project" value="UniProtKB-KW"/>
</dbReference>
<keyword evidence="13" id="KW-1185">Reference proteome</keyword>
<keyword evidence="3" id="KW-0813">Transport</keyword>
<comment type="subcellular location">
    <subcellularLocation>
        <location evidence="1">Mitochondrion membrane</location>
    </subcellularLocation>
</comment>
<keyword evidence="5" id="KW-0375">Hydrogen ion transport</keyword>